<reference evidence="2 3" key="1">
    <citation type="submission" date="2014-04" db="EMBL/GenBank/DDBJ databases">
        <title>Evolutionary Origins and Diversification of the Mycorrhizal Mutualists.</title>
        <authorList>
            <consortium name="DOE Joint Genome Institute"/>
            <consortium name="Mycorrhizal Genomics Consortium"/>
            <person name="Kohler A."/>
            <person name="Kuo A."/>
            <person name="Nagy L.G."/>
            <person name="Floudas D."/>
            <person name="Copeland A."/>
            <person name="Barry K.W."/>
            <person name="Cichocki N."/>
            <person name="Veneault-Fourrey C."/>
            <person name="LaButti K."/>
            <person name="Lindquist E.A."/>
            <person name="Lipzen A."/>
            <person name="Lundell T."/>
            <person name="Morin E."/>
            <person name="Murat C."/>
            <person name="Riley R."/>
            <person name="Ohm R."/>
            <person name="Sun H."/>
            <person name="Tunlid A."/>
            <person name="Henrissat B."/>
            <person name="Grigoriev I.V."/>
            <person name="Hibbett D.S."/>
            <person name="Martin F."/>
        </authorList>
    </citation>
    <scope>NUCLEOTIDE SEQUENCE [LARGE SCALE GENOMIC DNA]</scope>
    <source>
        <strain evidence="2 3">FD-317 M1</strain>
    </source>
</reference>
<organism evidence="2 3">
    <name type="scientific">Collybiopsis luxurians FD-317 M1</name>
    <dbReference type="NCBI Taxonomy" id="944289"/>
    <lineage>
        <taxon>Eukaryota</taxon>
        <taxon>Fungi</taxon>
        <taxon>Dikarya</taxon>
        <taxon>Basidiomycota</taxon>
        <taxon>Agaricomycotina</taxon>
        <taxon>Agaricomycetes</taxon>
        <taxon>Agaricomycetidae</taxon>
        <taxon>Agaricales</taxon>
        <taxon>Marasmiineae</taxon>
        <taxon>Omphalotaceae</taxon>
        <taxon>Collybiopsis</taxon>
        <taxon>Collybiopsis luxurians</taxon>
    </lineage>
</organism>
<proteinExistence type="predicted"/>
<dbReference type="Proteomes" id="UP000053593">
    <property type="component" value="Unassembled WGS sequence"/>
</dbReference>
<gene>
    <name evidence="2" type="ORF">GYMLUDRAFT_83519</name>
</gene>
<evidence type="ECO:0000313" key="2">
    <source>
        <dbReference type="EMBL" id="KIK64205.1"/>
    </source>
</evidence>
<sequence>MAKFSFVFLAATVLTALSANAVSVNIPQQDRRAVSEGRIFAREDELVYHQVARTPDVGVSESLTERDTDSELLSRMTAGDTVEVINAVGASGAAMAGNANVQKSVKKGWCHTKNGMKTVAAKVKGAFSHGKQDPKDPKADVKKEDCAAGTTAAAAATDASMGTGGSTGTMMRRSLDEQLISERRTDSFTLFDRANLVAIGKGLKTAKSVGEKAVTAMDLGDSFHSLFSSHKKN</sequence>
<keyword evidence="3" id="KW-1185">Reference proteome</keyword>
<evidence type="ECO:0008006" key="4">
    <source>
        <dbReference type="Google" id="ProtNLM"/>
    </source>
</evidence>
<feature type="signal peptide" evidence="1">
    <location>
        <begin position="1"/>
        <end position="21"/>
    </location>
</feature>
<dbReference type="EMBL" id="KN834762">
    <property type="protein sequence ID" value="KIK64205.1"/>
    <property type="molecule type" value="Genomic_DNA"/>
</dbReference>
<evidence type="ECO:0000256" key="1">
    <source>
        <dbReference type="SAM" id="SignalP"/>
    </source>
</evidence>
<evidence type="ECO:0000313" key="3">
    <source>
        <dbReference type="Proteomes" id="UP000053593"/>
    </source>
</evidence>
<dbReference type="AlphaFoldDB" id="A0A0D0BJ54"/>
<accession>A0A0D0BJ54</accession>
<name>A0A0D0BJ54_9AGAR</name>
<feature type="chain" id="PRO_5002224684" description="RxLR effector protein" evidence="1">
    <location>
        <begin position="22"/>
        <end position="233"/>
    </location>
</feature>
<protein>
    <recommendedName>
        <fullName evidence="4">RxLR effector protein</fullName>
    </recommendedName>
</protein>
<keyword evidence="1" id="KW-0732">Signal</keyword>
<dbReference type="HOGENOM" id="CLU_1190029_0_0_1"/>
<dbReference type="OrthoDB" id="10585356at2759"/>